<comment type="subcellular location">
    <subcellularLocation>
        <location evidence="1">Membrane</location>
        <topology evidence="1">Multi-pass membrane protein</topology>
    </subcellularLocation>
</comment>
<keyword evidence="9" id="KW-1185">Reference proteome</keyword>
<evidence type="ECO:0000313" key="9">
    <source>
        <dbReference type="Proteomes" id="UP000094526"/>
    </source>
</evidence>
<dbReference type="OrthoDB" id="30881at2759"/>
<reference evidence="9" key="1">
    <citation type="submission" date="2015-07" db="EMBL/GenBank/DDBJ databases">
        <authorList>
            <person name="Teixeira M.M."/>
            <person name="Souza R.C."/>
            <person name="Almeida L.G."/>
            <person name="Vicente V.A."/>
            <person name="de Hoog S."/>
            <person name="Bocca A.L."/>
            <person name="de Almeida S.R."/>
            <person name="Vasconcelos A.T."/>
            <person name="Felipe M.S."/>
        </authorList>
    </citation>
    <scope>NUCLEOTIDE SEQUENCE [LARGE SCALE GENOMIC DNA]</scope>
    <source>
        <strain evidence="9">KSF</strain>
    </source>
</reference>
<protein>
    <submittedName>
        <fullName evidence="8">DUF92 domain protein</fullName>
    </submittedName>
</protein>
<dbReference type="GO" id="GO:0016020">
    <property type="term" value="C:membrane"/>
    <property type="evidence" value="ECO:0007669"/>
    <property type="project" value="UniProtKB-SubCell"/>
</dbReference>
<proteinExistence type="inferred from homology"/>
<dbReference type="VEuPathDB" id="FungiDB:CLCR_06131"/>
<feature type="transmembrane region" description="Helical" evidence="7">
    <location>
        <begin position="178"/>
        <end position="201"/>
    </location>
</feature>
<keyword evidence="3 7" id="KW-0812">Transmembrane</keyword>
<dbReference type="eggNOG" id="KOG4491">
    <property type="taxonomic scope" value="Eukaryota"/>
</dbReference>
<dbReference type="EMBL" id="LGRB01000020">
    <property type="protein sequence ID" value="OCT44706.1"/>
    <property type="molecule type" value="Genomic_DNA"/>
</dbReference>
<feature type="compositionally biased region" description="Basic and acidic residues" evidence="6">
    <location>
        <begin position="269"/>
        <end position="280"/>
    </location>
</feature>
<feature type="transmembrane region" description="Helical" evidence="7">
    <location>
        <begin position="213"/>
        <end position="234"/>
    </location>
</feature>
<sequence length="313" mass="32383">MRPIIAVPITLLLIIRSYTRRSLTIPGILTAALTATIHALHPSALPFTLLCVFFLLGTTATKVKHEVKAKLTLSSSGSSGGNGPRTSIQVLANSGCASILCAVHLWLYGYGSLPARSKGGSKQDNIPDVLLLGIMANYAAVTADTLSSELGILSNSQPVLVTHPWRVVPEGTNGGVTLAGLLAGAAGGAAIAATSVLFLTFSTGPTLNIVRTFLALTVLGAMGTLLDSLLGAILQASVVDRRTGKIIEGRGGARVLVKSKSKPQTQSQEHARTDSGEESRLVNSGTDILDNNQINLLMASIVSVTGMAVGNLL</sequence>
<dbReference type="VEuPathDB" id="FungiDB:G647_07386"/>
<gene>
    <name evidence="8" type="ORF">CLCR_06131</name>
</gene>
<evidence type="ECO:0000256" key="2">
    <source>
        <dbReference type="ARBA" id="ARBA00009012"/>
    </source>
</evidence>
<dbReference type="Proteomes" id="UP000094526">
    <property type="component" value="Unassembled WGS sequence"/>
</dbReference>
<accession>A0A1C1C878</accession>
<feature type="transmembrane region" description="Helical" evidence="7">
    <location>
        <begin position="43"/>
        <end position="61"/>
    </location>
</feature>
<evidence type="ECO:0000256" key="4">
    <source>
        <dbReference type="ARBA" id="ARBA00022989"/>
    </source>
</evidence>
<dbReference type="AlphaFoldDB" id="A0A1C1C878"/>
<dbReference type="PANTHER" id="PTHR13353">
    <property type="entry name" value="TRANSMEMBRANE PROTEIN 19"/>
    <property type="match status" value="1"/>
</dbReference>
<evidence type="ECO:0000313" key="8">
    <source>
        <dbReference type="EMBL" id="OCT44706.1"/>
    </source>
</evidence>
<evidence type="ECO:0000256" key="7">
    <source>
        <dbReference type="SAM" id="Phobius"/>
    </source>
</evidence>
<dbReference type="Pfam" id="PF01940">
    <property type="entry name" value="DUF92"/>
    <property type="match status" value="1"/>
</dbReference>
<feature type="region of interest" description="Disordered" evidence="6">
    <location>
        <begin position="257"/>
        <end position="280"/>
    </location>
</feature>
<name>A0A1C1C878_9EURO</name>
<comment type="caution">
    <text evidence="8">The sequence shown here is derived from an EMBL/GenBank/DDBJ whole genome shotgun (WGS) entry which is preliminary data.</text>
</comment>
<evidence type="ECO:0000256" key="3">
    <source>
        <dbReference type="ARBA" id="ARBA00022692"/>
    </source>
</evidence>
<evidence type="ECO:0000256" key="6">
    <source>
        <dbReference type="SAM" id="MobiDB-lite"/>
    </source>
</evidence>
<dbReference type="STRING" id="86049.A0A1C1C878"/>
<comment type="similarity">
    <text evidence="2">Belongs to the TMEM19 family.</text>
</comment>
<evidence type="ECO:0000256" key="1">
    <source>
        <dbReference type="ARBA" id="ARBA00004141"/>
    </source>
</evidence>
<evidence type="ECO:0000256" key="5">
    <source>
        <dbReference type="ARBA" id="ARBA00023136"/>
    </source>
</evidence>
<dbReference type="PANTHER" id="PTHR13353:SF5">
    <property type="entry name" value="TRANSMEMBRANE PROTEIN 19"/>
    <property type="match status" value="1"/>
</dbReference>
<keyword evidence="5 7" id="KW-0472">Membrane</keyword>
<organism evidence="8 9">
    <name type="scientific">Cladophialophora carrionii</name>
    <dbReference type="NCBI Taxonomy" id="86049"/>
    <lineage>
        <taxon>Eukaryota</taxon>
        <taxon>Fungi</taxon>
        <taxon>Dikarya</taxon>
        <taxon>Ascomycota</taxon>
        <taxon>Pezizomycotina</taxon>
        <taxon>Eurotiomycetes</taxon>
        <taxon>Chaetothyriomycetidae</taxon>
        <taxon>Chaetothyriales</taxon>
        <taxon>Herpotrichiellaceae</taxon>
        <taxon>Cladophialophora</taxon>
    </lineage>
</organism>
<keyword evidence="4 7" id="KW-1133">Transmembrane helix</keyword>
<dbReference type="InterPro" id="IPR002794">
    <property type="entry name" value="DUF92_TMEM19"/>
</dbReference>